<dbReference type="Pfam" id="PF06213">
    <property type="entry name" value="CobT"/>
    <property type="match status" value="1"/>
</dbReference>
<gene>
    <name evidence="2" type="ORF">AWY79_08885</name>
</gene>
<feature type="domain" description="VWFA" evidence="1">
    <location>
        <begin position="358"/>
        <end position="519"/>
    </location>
</feature>
<dbReference type="InterPro" id="IPR006538">
    <property type="entry name" value="CobT"/>
</dbReference>
<reference evidence="2 3" key="1">
    <citation type="journal article" date="2016" name="Front. Microbiol.">
        <title>Genome Sequence of the Piezophilic, Mesophilic Sulfate-Reducing Bacterium Desulfovibrio indicus J2T.</title>
        <authorList>
            <person name="Cao J."/>
            <person name="Maignien L."/>
            <person name="Shao Z."/>
            <person name="Alain K."/>
            <person name="Jebbar M."/>
        </authorList>
    </citation>
    <scope>NUCLEOTIDE SEQUENCE [LARGE SCALE GENOMIC DNA]</scope>
    <source>
        <strain evidence="2 3">J2</strain>
    </source>
</reference>
<organism evidence="2 3">
    <name type="scientific">Pseudodesulfovibrio indicus</name>
    <dbReference type="NCBI Taxonomy" id="1716143"/>
    <lineage>
        <taxon>Bacteria</taxon>
        <taxon>Pseudomonadati</taxon>
        <taxon>Thermodesulfobacteriota</taxon>
        <taxon>Desulfovibrionia</taxon>
        <taxon>Desulfovibrionales</taxon>
        <taxon>Desulfovibrionaceae</taxon>
    </lineage>
</organism>
<dbReference type="PANTHER" id="PTHR41248:SF1">
    <property type="entry name" value="NORD PROTEIN"/>
    <property type="match status" value="1"/>
</dbReference>
<dbReference type="Proteomes" id="UP000055611">
    <property type="component" value="Chromosome"/>
</dbReference>
<dbReference type="InterPro" id="IPR051928">
    <property type="entry name" value="NorD/CobT"/>
</dbReference>
<evidence type="ECO:0000313" key="2">
    <source>
        <dbReference type="EMBL" id="AMK11221.1"/>
    </source>
</evidence>
<dbReference type="Gene3D" id="3.40.50.410">
    <property type="entry name" value="von Willebrand factor, type A domain"/>
    <property type="match status" value="1"/>
</dbReference>
<dbReference type="PANTHER" id="PTHR41248">
    <property type="entry name" value="NORD PROTEIN"/>
    <property type="match status" value="1"/>
</dbReference>
<proteinExistence type="predicted"/>
<dbReference type="InterPro" id="IPR036465">
    <property type="entry name" value="vWFA_dom_sf"/>
</dbReference>
<dbReference type="SUPFAM" id="SSF53300">
    <property type="entry name" value="vWA-like"/>
    <property type="match status" value="1"/>
</dbReference>
<evidence type="ECO:0000259" key="1">
    <source>
        <dbReference type="PROSITE" id="PS50234"/>
    </source>
</evidence>
<sequence>MIVMTNNLIMKSLPMVASVLGRKYGVKVVIGGKGAYTDGNTVHLPALPLECSETLIGLARGYIDHEAAHIRETRFDWLRLANLTPLEMHVWNTFEDWRVEHRLAKLFPGCRQNFNWLILHLFGNDNEQATDPAMAVLNWLLLSVRAWDVPSLIGQRDGVGSFIESHYPGLISRLNHVLKKVHAYCDSTQDCILYAREVVSILKDKLASELQANRGDQSDKKAVIGSSDGLPLDTVSIDSRRQLECLVHADENDLPTDLGETLAAKLRDETPVNLDESLRVAQLGTKSVKPIEPEGIVATKRASIALWTQLQGLLQSSVLTRSKIGRHGRLDARQLHRVSVADARVFKRNGRKIGIDTAVHILLDCSGSMRRRIMLTTQICHAVATALDSINGIKVAVTAFPAGSPTDGGNENSSDPTVCPILRHGERLHANFDMTATGCTPLGEALWWVLQQMQPLLESRKIILILTDGDPDSFQLALDAVEEGRRFGVEIYGLGVLSETINKLLPDHSRTVNDLSELAPAMFGMLRSALVR</sequence>
<accession>A0ABN4LZQ8</accession>
<keyword evidence="3" id="KW-1185">Reference proteome</keyword>
<dbReference type="SMART" id="SM00327">
    <property type="entry name" value="VWA"/>
    <property type="match status" value="1"/>
</dbReference>
<protein>
    <recommendedName>
        <fullName evidence="1">VWFA domain-containing protein</fullName>
    </recommendedName>
</protein>
<dbReference type="EMBL" id="CP014206">
    <property type="protein sequence ID" value="AMK11221.1"/>
    <property type="molecule type" value="Genomic_DNA"/>
</dbReference>
<dbReference type="InterPro" id="IPR002035">
    <property type="entry name" value="VWF_A"/>
</dbReference>
<evidence type="ECO:0000313" key="3">
    <source>
        <dbReference type="Proteomes" id="UP000055611"/>
    </source>
</evidence>
<name>A0ABN4LZQ8_9BACT</name>
<dbReference type="PROSITE" id="PS50234">
    <property type="entry name" value="VWFA"/>
    <property type="match status" value="1"/>
</dbReference>